<dbReference type="EMBL" id="JAMFLZ010000004">
    <property type="protein sequence ID" value="MCL6295579.1"/>
    <property type="molecule type" value="Genomic_DNA"/>
</dbReference>
<organism evidence="1 2">
    <name type="scientific">Jejuia spongiicola</name>
    <dbReference type="NCBI Taxonomy" id="2942207"/>
    <lineage>
        <taxon>Bacteria</taxon>
        <taxon>Pseudomonadati</taxon>
        <taxon>Bacteroidota</taxon>
        <taxon>Flavobacteriia</taxon>
        <taxon>Flavobacteriales</taxon>
        <taxon>Flavobacteriaceae</taxon>
        <taxon>Jejuia</taxon>
    </lineage>
</organism>
<evidence type="ECO:0008006" key="3">
    <source>
        <dbReference type="Google" id="ProtNLM"/>
    </source>
</evidence>
<proteinExistence type="predicted"/>
<protein>
    <recommendedName>
        <fullName evidence="3">DUF4397 domain-containing protein</fullName>
    </recommendedName>
</protein>
<dbReference type="PROSITE" id="PS51257">
    <property type="entry name" value="PROKAR_LIPOPROTEIN"/>
    <property type="match status" value="1"/>
</dbReference>
<dbReference type="Proteomes" id="UP001165381">
    <property type="component" value="Unassembled WGS sequence"/>
</dbReference>
<keyword evidence="2" id="KW-1185">Reference proteome</keyword>
<dbReference type="RefSeq" id="WP_099563509.1">
    <property type="nucleotide sequence ID" value="NZ_JAMFLZ010000004.1"/>
</dbReference>
<reference evidence="1" key="1">
    <citation type="submission" date="2022-05" db="EMBL/GenBank/DDBJ databases">
        <authorList>
            <person name="Park J.-S."/>
        </authorList>
    </citation>
    <scope>NUCLEOTIDE SEQUENCE</scope>
    <source>
        <strain evidence="1">2012CJ34-3</strain>
    </source>
</reference>
<evidence type="ECO:0000313" key="1">
    <source>
        <dbReference type="EMBL" id="MCL6295579.1"/>
    </source>
</evidence>
<sequence>MIKKIVKYLAVAAFYGFFITSCTEEVDFNQAKDLTLEPVLASDLIFFNAPATKFFIDGSELSTIRDSVIIDLFNRDFVVDNVVKAEFVFETTNSINRAFSVQIDFLDDTDLLKHSFTISSLASPTNTDIVSTHTEVFENTLLDALKASNKVILTVQALSGGSPLNDNTPGRIQLKSKGIFYLKIEESE</sequence>
<comment type="caution">
    <text evidence="1">The sequence shown here is derived from an EMBL/GenBank/DDBJ whole genome shotgun (WGS) entry which is preliminary data.</text>
</comment>
<accession>A0ABT0QH32</accession>
<evidence type="ECO:0000313" key="2">
    <source>
        <dbReference type="Proteomes" id="UP001165381"/>
    </source>
</evidence>
<name>A0ABT0QH32_9FLAO</name>
<gene>
    <name evidence="1" type="ORF">M3P09_11280</name>
</gene>